<dbReference type="RefSeq" id="WP_130274225.1">
    <property type="nucleotide sequence ID" value="NZ_SGXG01000001.1"/>
</dbReference>
<dbReference type="EMBL" id="SGXG01000001">
    <property type="protein sequence ID" value="RZS95067.1"/>
    <property type="molecule type" value="Genomic_DNA"/>
</dbReference>
<dbReference type="OrthoDB" id="839740at2"/>
<sequence length="514" mass="58513">MLLFSCLEESDQIQDIKAPNIDHLSQVRNWFEENKQDLRIKDSGLNQRQDSKELILPFFEKEPDWSKFHIYQWPDGKQVYEVNLANKEIVLNSQFTDNLPDADPSKTVIQNILFVENKQNGRFDPVIARYYPADEYSVSRFEEISYNKIGAGWSGTVDIWTYDERYFVGFIIEDGQLIATKHPEGYQPDARKRKSTLQGENLDTTCRHVVSIYTVVTIVTAGNGSEISYRDETEVHMVCSGGTLYNDLDTNGTPIPRYDYDPYGGGWGGVSGEINYAPPSIIAPKIINQLKNPCASEIFLSIKRGTNSPMFIGNENPLSEFSFAEEIYRLFEDSKKFDMFIQNGPLEGKNAETSPGFFNRDNGTIEIVITLSDTYLSKATRLSIARTIIHEMVHAYIIHELNSNNLAFSSYFINNFSTKYTSPNRAHHEFMVGYVDMIAFSLKKWDTLFGDGQGHLGDPYYRTLAFGGLFKDNSNFPVDGFIDLVPDENERNQIINIIRNEQDGKSTAKGIKCN</sequence>
<organism evidence="1 2">
    <name type="scientific">Cecembia calidifontis</name>
    <dbReference type="NCBI Taxonomy" id="1187080"/>
    <lineage>
        <taxon>Bacteria</taxon>
        <taxon>Pseudomonadati</taxon>
        <taxon>Bacteroidota</taxon>
        <taxon>Cytophagia</taxon>
        <taxon>Cytophagales</taxon>
        <taxon>Cyclobacteriaceae</taxon>
        <taxon>Cecembia</taxon>
    </lineage>
</organism>
<protein>
    <recommendedName>
        <fullName evidence="3">SprT-like family protein</fullName>
    </recommendedName>
</protein>
<name>A0A4Q7P5Q1_9BACT</name>
<proteinExistence type="predicted"/>
<dbReference type="AlphaFoldDB" id="A0A4Q7P5Q1"/>
<reference evidence="1 2" key="1">
    <citation type="submission" date="2019-02" db="EMBL/GenBank/DDBJ databases">
        <title>Genomic Encyclopedia of Archaeal and Bacterial Type Strains, Phase II (KMG-II): from individual species to whole genera.</title>
        <authorList>
            <person name="Goeker M."/>
        </authorList>
    </citation>
    <scope>NUCLEOTIDE SEQUENCE [LARGE SCALE GENOMIC DNA]</scope>
    <source>
        <strain evidence="1 2">DSM 21411</strain>
    </source>
</reference>
<accession>A0A4Q7P5Q1</accession>
<dbReference type="Proteomes" id="UP000292209">
    <property type="component" value="Unassembled WGS sequence"/>
</dbReference>
<evidence type="ECO:0000313" key="2">
    <source>
        <dbReference type="Proteomes" id="UP000292209"/>
    </source>
</evidence>
<gene>
    <name evidence="1" type="ORF">BC751_0582</name>
</gene>
<evidence type="ECO:0000313" key="1">
    <source>
        <dbReference type="EMBL" id="RZS95067.1"/>
    </source>
</evidence>
<keyword evidence="2" id="KW-1185">Reference proteome</keyword>
<comment type="caution">
    <text evidence="1">The sequence shown here is derived from an EMBL/GenBank/DDBJ whole genome shotgun (WGS) entry which is preliminary data.</text>
</comment>
<evidence type="ECO:0008006" key="3">
    <source>
        <dbReference type="Google" id="ProtNLM"/>
    </source>
</evidence>